<reference evidence="3" key="1">
    <citation type="submission" date="2023-09" db="EMBL/GenBank/DDBJ databases">
        <title>Demequina sp. a novel bacteria isolated from Capsicum annuum.</title>
        <authorList>
            <person name="Humaira Z."/>
            <person name="Lee J."/>
            <person name="Cho D."/>
        </authorList>
    </citation>
    <scope>NUCLEOTIDE SEQUENCE</scope>
    <source>
        <strain evidence="3">PMTSA13</strain>
    </source>
</reference>
<dbReference type="PIRSF" id="PIRSF026631">
    <property type="entry name" value="UCP026631"/>
    <property type="match status" value="1"/>
</dbReference>
<dbReference type="InterPro" id="IPR005182">
    <property type="entry name" value="YdbS-like_PH"/>
</dbReference>
<dbReference type="PANTHER" id="PTHR34473:SF2">
    <property type="entry name" value="UPF0699 TRANSMEMBRANE PROTEIN YDBT"/>
    <property type="match status" value="1"/>
</dbReference>
<proteinExistence type="predicted"/>
<dbReference type="EMBL" id="CP134880">
    <property type="protein sequence ID" value="WNM27835.1"/>
    <property type="molecule type" value="Genomic_DNA"/>
</dbReference>
<sequence>MTTAIHAAPREWTRLHPVSPFLGAWSVFGAIGAYWFFQNAPEWLGGGGEEFGGGWHPAIITLALLGLLIAALVVAGGYVSWRMTTFRITDDSVELRKGVLYRQSKQARLDRLQAVDVVQPLLARVFGFAAVKVEVAGGEGSTVALEYLRLADADALRNEILALAAGVKAVRKGDAAAVATGASAPPPSLRGVILGEPQGVPAVAAAAERDVLVVPLGRLLGSIALSGAFLWLAAIPLIAVVVVLVVSSDVEHMLLAVIGGSLASVIPVLFGVVGFTWSRLAAGFGFVAGISADGVRLRHGMLETRRQTVPPGRVQAVELRQPLLWRRRDWWRISVNVAGYQADEANVSTLLPVGTRADALAALWLVLPDLGDPDPEGTISLAMSGTGADGGFTASPRSARWFDPMQWRHRGVRATDTALLIRRGLLVRELVVVPHERIQSMGLAQGPLQRAADVATVVVHSTPGPVSPVAQHLAVADAFALIEQQAVRARESRRRQTPEQWLATVVPALDDVLAGDDVTVAPASGGRDE</sequence>
<keyword evidence="1" id="KW-0812">Transmembrane</keyword>
<protein>
    <submittedName>
        <fullName evidence="3">PH domain-containing protein</fullName>
    </submittedName>
</protein>
<feature type="transmembrane region" description="Helical" evidence="1">
    <location>
        <begin position="21"/>
        <end position="37"/>
    </location>
</feature>
<organism evidence="3">
    <name type="scientific">Demequina capsici</name>
    <dbReference type="NCBI Taxonomy" id="3075620"/>
    <lineage>
        <taxon>Bacteria</taxon>
        <taxon>Bacillati</taxon>
        <taxon>Actinomycetota</taxon>
        <taxon>Actinomycetes</taxon>
        <taxon>Micrococcales</taxon>
        <taxon>Demequinaceae</taxon>
        <taxon>Demequina</taxon>
    </lineage>
</organism>
<name>A0AA96FE39_9MICO</name>
<keyword evidence="1" id="KW-0472">Membrane</keyword>
<feature type="transmembrane region" description="Helical" evidence="1">
    <location>
        <begin position="253"/>
        <end position="277"/>
    </location>
</feature>
<feature type="domain" description="YdbS-like PH" evidence="2">
    <location>
        <begin position="290"/>
        <end position="341"/>
    </location>
</feature>
<feature type="transmembrane region" description="Helical" evidence="1">
    <location>
        <begin position="57"/>
        <end position="79"/>
    </location>
</feature>
<feature type="domain" description="YdbS-like PH" evidence="2">
    <location>
        <begin position="407"/>
        <end position="483"/>
    </location>
</feature>
<dbReference type="Pfam" id="PF03703">
    <property type="entry name" value="bPH_2"/>
    <property type="match status" value="3"/>
</dbReference>
<gene>
    <name evidence="3" type="ORF">RN607_02175</name>
</gene>
<dbReference type="KEGG" id="dcp:RN607_02175"/>
<dbReference type="PANTHER" id="PTHR34473">
    <property type="entry name" value="UPF0699 TRANSMEMBRANE PROTEIN YDBS"/>
    <property type="match status" value="1"/>
</dbReference>
<feature type="transmembrane region" description="Helical" evidence="1">
    <location>
        <begin position="228"/>
        <end position="247"/>
    </location>
</feature>
<accession>A0AA96FE39</accession>
<evidence type="ECO:0000256" key="1">
    <source>
        <dbReference type="SAM" id="Phobius"/>
    </source>
</evidence>
<dbReference type="InterPro" id="IPR014529">
    <property type="entry name" value="UCP026631"/>
</dbReference>
<feature type="domain" description="YdbS-like PH" evidence="2">
    <location>
        <begin position="81"/>
        <end position="160"/>
    </location>
</feature>
<evidence type="ECO:0000313" key="3">
    <source>
        <dbReference type="EMBL" id="WNM27835.1"/>
    </source>
</evidence>
<keyword evidence="1" id="KW-1133">Transmembrane helix</keyword>
<evidence type="ECO:0000259" key="2">
    <source>
        <dbReference type="Pfam" id="PF03703"/>
    </source>
</evidence>
<dbReference type="RefSeq" id="WP_313544024.1">
    <property type="nucleotide sequence ID" value="NZ_CP134880.1"/>
</dbReference>
<dbReference type="AlphaFoldDB" id="A0AA96FE39"/>
<dbReference type="Proteomes" id="UP001303408">
    <property type="component" value="Chromosome"/>
</dbReference>